<dbReference type="AlphaFoldDB" id="A0A6J1AT15"/>
<keyword evidence="6" id="KW-0732">Signal</keyword>
<evidence type="ECO:0000256" key="4">
    <source>
        <dbReference type="ARBA" id="ARBA00022679"/>
    </source>
</evidence>
<evidence type="ECO:0000256" key="7">
    <source>
        <dbReference type="ARBA" id="ARBA00022737"/>
    </source>
</evidence>
<dbReference type="GO" id="GO:0005524">
    <property type="term" value="F:ATP binding"/>
    <property type="evidence" value="ECO:0007669"/>
    <property type="project" value="UniProtKB-UniRule"/>
</dbReference>
<evidence type="ECO:0000256" key="8">
    <source>
        <dbReference type="ARBA" id="ARBA00022741"/>
    </source>
</evidence>
<keyword evidence="13" id="KW-0675">Receptor</keyword>
<dbReference type="Proteomes" id="UP000504621">
    <property type="component" value="Unplaced"/>
</dbReference>
<keyword evidence="8 15" id="KW-0547">Nucleotide-binding</keyword>
<evidence type="ECO:0000256" key="9">
    <source>
        <dbReference type="ARBA" id="ARBA00022777"/>
    </source>
</evidence>
<evidence type="ECO:0000259" key="17">
    <source>
        <dbReference type="PROSITE" id="PS50011"/>
    </source>
</evidence>
<gene>
    <name evidence="19" type="primary">LOC110420912</name>
</gene>
<feature type="domain" description="Protein kinase" evidence="17">
    <location>
        <begin position="49"/>
        <end position="338"/>
    </location>
</feature>
<dbReference type="PROSITE" id="PS00107">
    <property type="entry name" value="PROTEIN_KINASE_ATP"/>
    <property type="match status" value="1"/>
</dbReference>
<dbReference type="CDD" id="cd14066">
    <property type="entry name" value="STKc_IRAK"/>
    <property type="match status" value="1"/>
</dbReference>
<evidence type="ECO:0000256" key="14">
    <source>
        <dbReference type="ARBA" id="ARBA00023180"/>
    </source>
</evidence>
<keyword evidence="18" id="KW-1185">Reference proteome</keyword>
<sequence length="374" mass="41285">MKLFSCFSNCFSSAPDTAIDRGGLEAEEENDQNFTVFSYSELKAATHGFSASNKIGEGAFGSVYKGLLGNGTVVAVKMLSVELESMRGEREFVSEIITLSNLKHENLVTLKGCCVDGANRFLVYNYMENNSLAQILLGGEQNRIKLGWEARRAISLGVARGLAYLHEEVEPHIVHRDIKASNILLDQNLIPKVSDFGLSRILRDNVTHISTHVAGTLGYLAPEYAISGRLTRKTDVYSFGVLLLEIISGQTVVNYDSEHGERYLVQKAWEAFRTNSILQLVDPIVGMNYPEEEAVRFVKVGLLCVQETAKLRPEMSRAVRMLTNDIDIEGVQISQPGLVDDLMNIKLGQKTTFPSISSKASSMESSRSPLSSYS</sequence>
<keyword evidence="12" id="KW-0472">Membrane</keyword>
<comment type="subcellular location">
    <subcellularLocation>
        <location evidence="1">Membrane</location>
        <topology evidence="1">Single-pass membrane protein</topology>
    </subcellularLocation>
</comment>
<evidence type="ECO:0000256" key="10">
    <source>
        <dbReference type="ARBA" id="ARBA00022840"/>
    </source>
</evidence>
<evidence type="ECO:0000256" key="11">
    <source>
        <dbReference type="ARBA" id="ARBA00022989"/>
    </source>
</evidence>
<dbReference type="InterPro" id="IPR017441">
    <property type="entry name" value="Protein_kinase_ATP_BS"/>
</dbReference>
<dbReference type="PROSITE" id="PS00108">
    <property type="entry name" value="PROTEIN_KINASE_ST"/>
    <property type="match status" value="1"/>
</dbReference>
<evidence type="ECO:0000256" key="15">
    <source>
        <dbReference type="PROSITE-ProRule" id="PRU10141"/>
    </source>
</evidence>
<dbReference type="Gene3D" id="3.30.200.20">
    <property type="entry name" value="Phosphorylase Kinase, domain 1"/>
    <property type="match status" value="1"/>
</dbReference>
<dbReference type="SUPFAM" id="SSF56112">
    <property type="entry name" value="Protein kinase-like (PK-like)"/>
    <property type="match status" value="1"/>
</dbReference>
<accession>A0A6J1AT15</accession>
<feature type="binding site" evidence="15">
    <location>
        <position position="77"/>
    </location>
    <ligand>
        <name>ATP</name>
        <dbReference type="ChEBI" id="CHEBI:30616"/>
    </ligand>
</feature>
<proteinExistence type="inferred from homology"/>
<dbReference type="Gene3D" id="1.10.510.10">
    <property type="entry name" value="Transferase(Phosphotransferase) domain 1"/>
    <property type="match status" value="1"/>
</dbReference>
<keyword evidence="10 15" id="KW-0067">ATP-binding</keyword>
<dbReference type="PROSITE" id="PS50011">
    <property type="entry name" value="PROTEIN_KINASE_DOM"/>
    <property type="match status" value="1"/>
</dbReference>
<dbReference type="InterPro" id="IPR008271">
    <property type="entry name" value="Ser/Thr_kinase_AS"/>
</dbReference>
<dbReference type="SMART" id="SM00220">
    <property type="entry name" value="S_TKc"/>
    <property type="match status" value="1"/>
</dbReference>
<organism evidence="18 19">
    <name type="scientific">Herrania umbratica</name>
    <dbReference type="NCBI Taxonomy" id="108875"/>
    <lineage>
        <taxon>Eukaryota</taxon>
        <taxon>Viridiplantae</taxon>
        <taxon>Streptophyta</taxon>
        <taxon>Embryophyta</taxon>
        <taxon>Tracheophyta</taxon>
        <taxon>Spermatophyta</taxon>
        <taxon>Magnoliopsida</taxon>
        <taxon>eudicotyledons</taxon>
        <taxon>Gunneridae</taxon>
        <taxon>Pentapetalae</taxon>
        <taxon>rosids</taxon>
        <taxon>malvids</taxon>
        <taxon>Malvales</taxon>
        <taxon>Malvaceae</taxon>
        <taxon>Byttnerioideae</taxon>
        <taxon>Herrania</taxon>
    </lineage>
</organism>
<keyword evidence="14" id="KW-0325">Glycoprotein</keyword>
<dbReference type="FunFam" id="1.10.510.10:FF:000044">
    <property type="entry name" value="Putative LRR receptor-like serine/threonine-protein kinase"/>
    <property type="match status" value="1"/>
</dbReference>
<evidence type="ECO:0000256" key="13">
    <source>
        <dbReference type="ARBA" id="ARBA00023170"/>
    </source>
</evidence>
<keyword evidence="11" id="KW-1133">Transmembrane helix</keyword>
<keyword evidence="5" id="KW-0812">Transmembrane</keyword>
<evidence type="ECO:0000313" key="18">
    <source>
        <dbReference type="Proteomes" id="UP000504621"/>
    </source>
</evidence>
<evidence type="ECO:0000256" key="3">
    <source>
        <dbReference type="ARBA" id="ARBA00022553"/>
    </source>
</evidence>
<evidence type="ECO:0000256" key="12">
    <source>
        <dbReference type="ARBA" id="ARBA00023136"/>
    </source>
</evidence>
<keyword evidence="3" id="KW-0597">Phosphoprotein</keyword>
<dbReference type="InterPro" id="IPR000719">
    <property type="entry name" value="Prot_kinase_dom"/>
</dbReference>
<dbReference type="GeneID" id="110420912"/>
<evidence type="ECO:0000313" key="19">
    <source>
        <dbReference type="RefSeq" id="XP_021289991.1"/>
    </source>
</evidence>
<dbReference type="InterPro" id="IPR052059">
    <property type="entry name" value="CR_Ser/Thr_kinase"/>
</dbReference>
<dbReference type="GO" id="GO:0016020">
    <property type="term" value="C:membrane"/>
    <property type="evidence" value="ECO:0007669"/>
    <property type="project" value="UniProtKB-SubCell"/>
</dbReference>
<protein>
    <submittedName>
        <fullName evidence="19">Serine/threonine-protein kinase isoform X1</fullName>
    </submittedName>
</protein>
<dbReference type="FunFam" id="3.30.200.20:FF:000421">
    <property type="entry name" value="Serine/threonine-protein kinase receptor"/>
    <property type="match status" value="1"/>
</dbReference>
<evidence type="ECO:0000256" key="1">
    <source>
        <dbReference type="ARBA" id="ARBA00004167"/>
    </source>
</evidence>
<dbReference type="RefSeq" id="XP_021289991.1">
    <property type="nucleotide sequence ID" value="XM_021434316.1"/>
</dbReference>
<dbReference type="GO" id="GO:0004674">
    <property type="term" value="F:protein serine/threonine kinase activity"/>
    <property type="evidence" value="ECO:0007669"/>
    <property type="project" value="UniProtKB-KW"/>
</dbReference>
<evidence type="ECO:0000256" key="5">
    <source>
        <dbReference type="ARBA" id="ARBA00022692"/>
    </source>
</evidence>
<dbReference type="PANTHER" id="PTHR47973">
    <property type="entry name" value="CYSTEINE-RICH RECEPTOR-LIKE PROTEIN KINASE 3"/>
    <property type="match status" value="1"/>
</dbReference>
<keyword evidence="9 19" id="KW-0418">Kinase</keyword>
<dbReference type="OrthoDB" id="4062651at2759"/>
<keyword evidence="7" id="KW-0677">Repeat</keyword>
<keyword evidence="4" id="KW-0808">Transferase</keyword>
<evidence type="ECO:0000256" key="6">
    <source>
        <dbReference type="ARBA" id="ARBA00022729"/>
    </source>
</evidence>
<dbReference type="InterPro" id="IPR001245">
    <property type="entry name" value="Ser-Thr/Tyr_kinase_cat_dom"/>
</dbReference>
<evidence type="ECO:0000256" key="2">
    <source>
        <dbReference type="ARBA" id="ARBA00022527"/>
    </source>
</evidence>
<keyword evidence="2 16" id="KW-0723">Serine/threonine-protein kinase</keyword>
<comment type="similarity">
    <text evidence="16">Belongs to the protein kinase superfamily.</text>
</comment>
<dbReference type="Pfam" id="PF07714">
    <property type="entry name" value="PK_Tyr_Ser-Thr"/>
    <property type="match status" value="1"/>
</dbReference>
<name>A0A6J1AT15_9ROSI</name>
<reference evidence="19" key="1">
    <citation type="submission" date="2025-08" db="UniProtKB">
        <authorList>
            <consortium name="RefSeq"/>
        </authorList>
    </citation>
    <scope>IDENTIFICATION</scope>
    <source>
        <tissue evidence="19">Leaf</tissue>
    </source>
</reference>
<dbReference type="InterPro" id="IPR011009">
    <property type="entry name" value="Kinase-like_dom_sf"/>
</dbReference>
<evidence type="ECO:0000256" key="16">
    <source>
        <dbReference type="RuleBase" id="RU000304"/>
    </source>
</evidence>